<dbReference type="AlphaFoldDB" id="A0A366IE17"/>
<evidence type="ECO:0000313" key="1">
    <source>
        <dbReference type="EMBL" id="RBP69009.1"/>
    </source>
</evidence>
<dbReference type="EMBL" id="QNRX01000002">
    <property type="protein sequence ID" value="RBP69009.1"/>
    <property type="molecule type" value="Genomic_DNA"/>
</dbReference>
<accession>A0A366IE17</accession>
<reference evidence="1 2" key="1">
    <citation type="submission" date="2018-06" db="EMBL/GenBank/DDBJ databases">
        <title>Genomic Encyclopedia of Type Strains, Phase IV (KMG-IV): sequencing the most valuable type-strain genomes for metagenomic binning, comparative biology and taxonomic classification.</title>
        <authorList>
            <person name="Goeker M."/>
        </authorList>
    </citation>
    <scope>NUCLEOTIDE SEQUENCE [LARGE SCALE GENOMIC DNA]</scope>
    <source>
        <strain evidence="1 2">DSM 22112</strain>
    </source>
</reference>
<name>A0A366IE17_9FIRM</name>
<sequence length="128" mass="14784">MITAYLVGIPAYYEGEDIEIRYSIYRDEELICKKSIYQDYIKPAAVGIKAYIALIEEFQKIDGDEFTVIINDPALNELIRGTSTTKNGAVLKALSQMKRKVDRFNKKLTVIDVSNHYEDIIKWDEELK</sequence>
<organism evidence="1 2">
    <name type="scientific">Alkalibaculum bacchi</name>
    <dbReference type="NCBI Taxonomy" id="645887"/>
    <lineage>
        <taxon>Bacteria</taxon>
        <taxon>Bacillati</taxon>
        <taxon>Bacillota</taxon>
        <taxon>Clostridia</taxon>
        <taxon>Eubacteriales</taxon>
        <taxon>Eubacteriaceae</taxon>
        <taxon>Alkalibaculum</taxon>
    </lineage>
</organism>
<dbReference type="Proteomes" id="UP000253490">
    <property type="component" value="Unassembled WGS sequence"/>
</dbReference>
<keyword evidence="2" id="KW-1185">Reference proteome</keyword>
<proteinExistence type="predicted"/>
<comment type="caution">
    <text evidence="1">The sequence shown here is derived from an EMBL/GenBank/DDBJ whole genome shotgun (WGS) entry which is preliminary data.</text>
</comment>
<dbReference type="OrthoDB" id="1753730at2"/>
<gene>
    <name evidence="1" type="ORF">DES36_102152</name>
</gene>
<protein>
    <submittedName>
        <fullName evidence="1">Uncharacterized protein</fullName>
    </submittedName>
</protein>
<evidence type="ECO:0000313" key="2">
    <source>
        <dbReference type="Proteomes" id="UP000253490"/>
    </source>
</evidence>
<dbReference type="RefSeq" id="WP_113919579.1">
    <property type="nucleotide sequence ID" value="NZ_QNRX01000002.1"/>
</dbReference>